<name>A0A931I765_9NOCA</name>
<evidence type="ECO:0000259" key="1">
    <source>
        <dbReference type="PROSITE" id="PS51746"/>
    </source>
</evidence>
<reference evidence="2" key="1">
    <citation type="submission" date="2020-11" db="EMBL/GenBank/DDBJ databases">
        <title>Nocardia NEAU-351.nov., a novel actinomycete isolated from the cow dung.</title>
        <authorList>
            <person name="Zhang X."/>
        </authorList>
    </citation>
    <scope>NUCLEOTIDE SEQUENCE</scope>
    <source>
        <strain evidence="2">NEAU-351</strain>
    </source>
</reference>
<dbReference type="InterPro" id="IPR001932">
    <property type="entry name" value="PPM-type_phosphatase-like_dom"/>
</dbReference>
<dbReference type="SUPFAM" id="SSF81606">
    <property type="entry name" value="PP2C-like"/>
    <property type="match status" value="1"/>
</dbReference>
<comment type="caution">
    <text evidence="2">The sequence shown here is derived from an EMBL/GenBank/DDBJ whole genome shotgun (WGS) entry which is preliminary data.</text>
</comment>
<accession>A0A931I765</accession>
<evidence type="ECO:0000313" key="2">
    <source>
        <dbReference type="EMBL" id="MBH0774670.1"/>
    </source>
</evidence>
<dbReference type="AlphaFoldDB" id="A0A931I765"/>
<dbReference type="SMART" id="SM00331">
    <property type="entry name" value="PP2C_SIG"/>
    <property type="match status" value="1"/>
</dbReference>
<gene>
    <name evidence="2" type="ORF">IT779_00015</name>
</gene>
<dbReference type="Gene3D" id="3.60.40.10">
    <property type="entry name" value="PPM-type phosphatase domain"/>
    <property type="match status" value="1"/>
</dbReference>
<dbReference type="Proteomes" id="UP000655751">
    <property type="component" value="Unassembled WGS sequence"/>
</dbReference>
<protein>
    <submittedName>
        <fullName evidence="2">Protein phosphatase 2C domain-containing protein</fullName>
    </submittedName>
</protein>
<organism evidence="2 3">
    <name type="scientific">Nocardia bovistercoris</name>
    <dbReference type="NCBI Taxonomy" id="2785916"/>
    <lineage>
        <taxon>Bacteria</taxon>
        <taxon>Bacillati</taxon>
        <taxon>Actinomycetota</taxon>
        <taxon>Actinomycetes</taxon>
        <taxon>Mycobacteriales</taxon>
        <taxon>Nocardiaceae</taxon>
        <taxon>Nocardia</taxon>
    </lineage>
</organism>
<feature type="domain" description="PPM-type phosphatase" evidence="1">
    <location>
        <begin position="15"/>
        <end position="244"/>
    </location>
</feature>
<proteinExistence type="predicted"/>
<dbReference type="EMBL" id="JADMLG010000001">
    <property type="protein sequence ID" value="MBH0774670.1"/>
    <property type="molecule type" value="Genomic_DNA"/>
</dbReference>
<dbReference type="SMART" id="SM00332">
    <property type="entry name" value="PP2Cc"/>
    <property type="match status" value="1"/>
</dbReference>
<dbReference type="InterPro" id="IPR036457">
    <property type="entry name" value="PPM-type-like_dom_sf"/>
</dbReference>
<keyword evidence="3" id="KW-1185">Reference proteome</keyword>
<dbReference type="PROSITE" id="PS51746">
    <property type="entry name" value="PPM_2"/>
    <property type="match status" value="1"/>
</dbReference>
<sequence>MCSAMTTTRRELVRLTGIAGDSVSKRGSRAINADAVATWTDPTSGRAAFVVADGVGDHLPAARAARAAATVAAREAARGGDAAEGILAAQRHLLREFPEPKADSALVVAVLPTTDRDDAPADIAWVGDCRAYRWNGRTLHQITTDHTLAEYLRLRGRYAAPRTHHIITTTVRTVRPDQIGRAATGSSNGRLLLSTDGVHKPLGIAAIKAALACGESAQATADGLVELALHSGGRDNASAFVIDRR</sequence>
<evidence type="ECO:0000313" key="3">
    <source>
        <dbReference type="Proteomes" id="UP000655751"/>
    </source>
</evidence>